<evidence type="ECO:0000313" key="5">
    <source>
        <dbReference type="EMBL" id="KAL2288046.1"/>
    </source>
</evidence>
<gene>
    <name evidence="5" type="ORF">FJTKL_04772</name>
</gene>
<keyword evidence="2 4" id="KW-0689">Ribosomal protein</keyword>
<dbReference type="Proteomes" id="UP001600888">
    <property type="component" value="Unassembled WGS sequence"/>
</dbReference>
<evidence type="ECO:0000256" key="2">
    <source>
        <dbReference type="ARBA" id="ARBA00022980"/>
    </source>
</evidence>
<evidence type="ECO:0000256" key="3">
    <source>
        <dbReference type="ARBA" id="ARBA00023274"/>
    </source>
</evidence>
<sequence>MRQGQISTPEHLGSVPIPLAQVNSSRKQPRWALPTVPSFKMASNVSIARCMRNSSSISRLASSLRALYLCSSASRPTIAASIPTRPHTDVPQARSLCSSMAPKRALFVVARPVARPLAVVALQQQIRGMKVHSSIKKRCEHCKIVRRKKGKRGNGYRYVICSANPRHKQRQGS</sequence>
<dbReference type="Pfam" id="PF00444">
    <property type="entry name" value="Ribosomal_L36"/>
    <property type="match status" value="1"/>
</dbReference>
<dbReference type="HAMAP" id="MF_00251">
    <property type="entry name" value="Ribosomal_bL36"/>
    <property type="match status" value="1"/>
</dbReference>
<dbReference type="InterPro" id="IPR000473">
    <property type="entry name" value="Ribosomal_bL36"/>
</dbReference>
<keyword evidence="3 4" id="KW-0687">Ribonucleoprotein</keyword>
<evidence type="ECO:0000256" key="4">
    <source>
        <dbReference type="RuleBase" id="RU000570"/>
    </source>
</evidence>
<keyword evidence="6" id="KW-1185">Reference proteome</keyword>
<dbReference type="NCBIfam" id="TIGR01022">
    <property type="entry name" value="rpmJ_bact"/>
    <property type="match status" value="1"/>
</dbReference>
<evidence type="ECO:0000256" key="1">
    <source>
        <dbReference type="ARBA" id="ARBA00007645"/>
    </source>
</evidence>
<reference evidence="5 6" key="1">
    <citation type="submission" date="2024-03" db="EMBL/GenBank/DDBJ databases">
        <title>A high-quality draft genome sequence of Diaporthe vaccinii, a causative agent of upright dieback and viscid rot disease in cranberry plants.</title>
        <authorList>
            <person name="Sarrasin M."/>
            <person name="Lang B.F."/>
            <person name="Burger G."/>
        </authorList>
    </citation>
    <scope>NUCLEOTIDE SEQUENCE [LARGE SCALE GENOMIC DNA]</scope>
    <source>
        <strain evidence="5 6">IS7</strain>
    </source>
</reference>
<dbReference type="InterPro" id="IPR035977">
    <property type="entry name" value="Ribosomal_bL36_sp"/>
</dbReference>
<evidence type="ECO:0000313" key="6">
    <source>
        <dbReference type="Proteomes" id="UP001600888"/>
    </source>
</evidence>
<dbReference type="EMBL" id="JBAWTH010000018">
    <property type="protein sequence ID" value="KAL2288046.1"/>
    <property type="molecule type" value="Genomic_DNA"/>
</dbReference>
<comment type="similarity">
    <text evidence="1 4">Belongs to the bacterial ribosomal protein bL36 family.</text>
</comment>
<dbReference type="PANTHER" id="PTHR18804">
    <property type="entry name" value="RIBOSOMAL PROTEIN"/>
    <property type="match status" value="1"/>
</dbReference>
<dbReference type="InterPro" id="IPR052010">
    <property type="entry name" value="Ribosomal_LSU_bL36"/>
</dbReference>
<accession>A0ABR4F023</accession>
<organism evidence="5 6">
    <name type="scientific">Diaporthe vaccinii</name>
    <dbReference type="NCBI Taxonomy" id="105482"/>
    <lineage>
        <taxon>Eukaryota</taxon>
        <taxon>Fungi</taxon>
        <taxon>Dikarya</taxon>
        <taxon>Ascomycota</taxon>
        <taxon>Pezizomycotina</taxon>
        <taxon>Sordariomycetes</taxon>
        <taxon>Sordariomycetidae</taxon>
        <taxon>Diaporthales</taxon>
        <taxon>Diaporthaceae</taxon>
        <taxon>Diaporthe</taxon>
        <taxon>Diaporthe eres species complex</taxon>
    </lineage>
</organism>
<dbReference type="PANTHER" id="PTHR18804:SF16">
    <property type="entry name" value="RIBOSOMAL PROTEIN"/>
    <property type="match status" value="1"/>
</dbReference>
<protein>
    <recommendedName>
        <fullName evidence="4">Ribosomal protein</fullName>
    </recommendedName>
</protein>
<dbReference type="SUPFAM" id="SSF57840">
    <property type="entry name" value="Ribosomal protein L36"/>
    <property type="match status" value="1"/>
</dbReference>
<proteinExistence type="inferred from homology"/>
<comment type="caution">
    <text evidence="5">The sequence shown here is derived from an EMBL/GenBank/DDBJ whole genome shotgun (WGS) entry which is preliminary data.</text>
</comment>
<name>A0ABR4F023_9PEZI</name>